<comment type="caution">
    <text evidence="3">The sequence shown here is derived from an EMBL/GenBank/DDBJ whole genome shotgun (WGS) entry which is preliminary data.</text>
</comment>
<evidence type="ECO:0000256" key="2">
    <source>
        <dbReference type="SAM" id="SignalP"/>
    </source>
</evidence>
<evidence type="ECO:0000313" key="4">
    <source>
        <dbReference type="Proteomes" id="UP000533080"/>
    </source>
</evidence>
<dbReference type="RefSeq" id="WP_171443823.1">
    <property type="nucleotide sequence ID" value="NZ_JABFNS010000104.1"/>
</dbReference>
<protein>
    <submittedName>
        <fullName evidence="3">Uncharacterized protein</fullName>
    </submittedName>
</protein>
<accession>A0A7Y4MT82</accession>
<feature type="chain" id="PRO_5031431232" evidence="2">
    <location>
        <begin position="20"/>
        <end position="413"/>
    </location>
</feature>
<gene>
    <name evidence="3" type="ORF">HNV28_26565</name>
</gene>
<keyword evidence="2" id="KW-0732">Signal</keyword>
<dbReference type="Proteomes" id="UP000533080">
    <property type="component" value="Unassembled WGS sequence"/>
</dbReference>
<organism evidence="3 4">
    <name type="scientific">Myxococcus xanthus</name>
    <dbReference type="NCBI Taxonomy" id="34"/>
    <lineage>
        <taxon>Bacteria</taxon>
        <taxon>Pseudomonadati</taxon>
        <taxon>Myxococcota</taxon>
        <taxon>Myxococcia</taxon>
        <taxon>Myxococcales</taxon>
        <taxon>Cystobacterineae</taxon>
        <taxon>Myxococcaceae</taxon>
        <taxon>Myxococcus</taxon>
    </lineage>
</organism>
<name>A0A7Y4MT82_MYXXA</name>
<dbReference type="AlphaFoldDB" id="A0A7Y4MT82"/>
<sequence>MSFAAAVLLVALSSSSVAAEPWTAVVRVVSDEDTALLVRVRGQSSDLPVRLVVSSGAPLGASREGPWLAAERLAGRHQARAVLWFVREGSDVRVQVAEFDSRRLFSRAARMGPSPGSLEWSTGAEALALAARSALRAVEAGAPLGDVVELAPPRHAPNGEGTDTVAGHRIEDAASSDGTTPRTPSTKGADVALAEEGGSASVREGVTSPREGPRPALAEAHPARQTWLTLGGHAALDGYTRTGHQGVVVGVGLQPGRWRLRAQVLASVPARLRDARTELTLGQHAASVWAGLPWAAAERLDVEAGLGAGVVVFTRRTQALTEEVQAAPPGTMLALLLGPELRARWWMGARVGLEASMAAELLLGRPELRYAIDGNFVSRGAGWAVRPRLGLAMVVFLCAPMTRWARCRPPWRQ</sequence>
<feature type="signal peptide" evidence="2">
    <location>
        <begin position="1"/>
        <end position="19"/>
    </location>
</feature>
<feature type="compositionally biased region" description="Polar residues" evidence="1">
    <location>
        <begin position="176"/>
        <end position="186"/>
    </location>
</feature>
<proteinExistence type="predicted"/>
<dbReference type="EMBL" id="JABFNT010000103">
    <property type="protein sequence ID" value="NOJ81851.1"/>
    <property type="molecule type" value="Genomic_DNA"/>
</dbReference>
<feature type="region of interest" description="Disordered" evidence="1">
    <location>
        <begin position="173"/>
        <end position="216"/>
    </location>
</feature>
<evidence type="ECO:0000256" key="1">
    <source>
        <dbReference type="SAM" id="MobiDB-lite"/>
    </source>
</evidence>
<reference evidence="3 4" key="1">
    <citation type="submission" date="2020-05" db="EMBL/GenBank/DDBJ databases">
        <authorList>
            <person name="Whitworth D."/>
        </authorList>
    </citation>
    <scope>NUCLEOTIDE SEQUENCE [LARGE SCALE GENOMIC DNA]</scope>
    <source>
        <strain evidence="3 4">AM005</strain>
    </source>
</reference>
<evidence type="ECO:0000313" key="3">
    <source>
        <dbReference type="EMBL" id="NOJ81851.1"/>
    </source>
</evidence>